<organism evidence="10 11">
    <name type="scientific">Rhizobium gallicum bv. gallicum R602sp</name>
    <dbReference type="NCBI Taxonomy" id="1041138"/>
    <lineage>
        <taxon>Bacteria</taxon>
        <taxon>Pseudomonadati</taxon>
        <taxon>Pseudomonadota</taxon>
        <taxon>Alphaproteobacteria</taxon>
        <taxon>Hyphomicrobiales</taxon>
        <taxon>Rhizobiaceae</taxon>
        <taxon>Rhizobium/Agrobacterium group</taxon>
        <taxon>Rhizobium</taxon>
    </lineage>
</organism>
<feature type="transmembrane region" description="Helical" evidence="8">
    <location>
        <begin position="220"/>
        <end position="249"/>
    </location>
</feature>
<dbReference type="Pfam" id="PF12698">
    <property type="entry name" value="ABC2_membrane_3"/>
    <property type="match status" value="1"/>
</dbReference>
<reference evidence="10 11" key="1">
    <citation type="submission" date="2013-11" db="EMBL/GenBank/DDBJ databases">
        <title>Complete genome sequence of Rhizobium gallicum bv. gallicum R602.</title>
        <authorList>
            <person name="Bustos P."/>
            <person name="Santamaria R.I."/>
            <person name="Lozano L."/>
            <person name="Acosta J.L."/>
            <person name="Ormeno-Orrillo E."/>
            <person name="Rogel M.A."/>
            <person name="Romero D."/>
            <person name="Cevallos M.A."/>
            <person name="Martinez-Romero E."/>
            <person name="Gonzalez V."/>
        </authorList>
    </citation>
    <scope>NUCLEOTIDE SEQUENCE [LARGE SCALE GENOMIC DNA]</scope>
    <source>
        <strain evidence="10 11">R602</strain>
        <plasmid evidence="10 11">pRgalR602c</plasmid>
    </source>
</reference>
<evidence type="ECO:0000256" key="8">
    <source>
        <dbReference type="SAM" id="Phobius"/>
    </source>
</evidence>
<feature type="transmembrane region" description="Helical" evidence="8">
    <location>
        <begin position="286"/>
        <end position="307"/>
    </location>
</feature>
<evidence type="ECO:0000256" key="4">
    <source>
        <dbReference type="ARBA" id="ARBA00022475"/>
    </source>
</evidence>
<keyword evidence="3" id="KW-0813">Transport</keyword>
<dbReference type="PANTHER" id="PTHR30294:SF44">
    <property type="entry name" value="MULTIDRUG ABC TRANSPORTER PERMEASE YBHR-RELATED"/>
    <property type="match status" value="1"/>
</dbReference>
<geneLocation type="plasmid" evidence="10 11">
    <name>pRgalR602c</name>
</geneLocation>
<protein>
    <submittedName>
        <fullName evidence="10">ABC transporter permease protein YbhR</fullName>
    </submittedName>
</protein>
<dbReference type="GO" id="GO:0140359">
    <property type="term" value="F:ABC-type transporter activity"/>
    <property type="evidence" value="ECO:0007669"/>
    <property type="project" value="InterPro"/>
</dbReference>
<gene>
    <name evidence="10" type="primary">ybhR</name>
    <name evidence="10" type="ORF">RGR602_PC01104</name>
</gene>
<dbReference type="AlphaFoldDB" id="A0A0B4XED8"/>
<dbReference type="InterPro" id="IPR013525">
    <property type="entry name" value="ABC2_TM"/>
</dbReference>
<dbReference type="EMBL" id="CP006880">
    <property type="protein sequence ID" value="AJD45135.1"/>
    <property type="molecule type" value="Genomic_DNA"/>
</dbReference>
<evidence type="ECO:0000256" key="2">
    <source>
        <dbReference type="ARBA" id="ARBA00007783"/>
    </source>
</evidence>
<evidence type="ECO:0000259" key="9">
    <source>
        <dbReference type="PROSITE" id="PS51012"/>
    </source>
</evidence>
<name>A0A0B4XED8_9HYPH</name>
<keyword evidence="4" id="KW-1003">Cell membrane</keyword>
<dbReference type="Proteomes" id="UP000031368">
    <property type="component" value="Plasmid pRgalR602c"/>
</dbReference>
<keyword evidence="11" id="KW-1185">Reference proteome</keyword>
<proteinExistence type="inferred from homology"/>
<feature type="transmembrane region" description="Helical" evidence="8">
    <location>
        <begin position="172"/>
        <end position="199"/>
    </location>
</feature>
<keyword evidence="10" id="KW-0614">Plasmid</keyword>
<comment type="subcellular location">
    <subcellularLocation>
        <location evidence="1">Cell membrane</location>
        <topology evidence="1">Multi-pass membrane protein</topology>
    </subcellularLocation>
</comment>
<comment type="similarity">
    <text evidence="2">Belongs to the ABC-2 integral membrane protein family.</text>
</comment>
<evidence type="ECO:0000256" key="1">
    <source>
        <dbReference type="ARBA" id="ARBA00004651"/>
    </source>
</evidence>
<dbReference type="PROSITE" id="PS51012">
    <property type="entry name" value="ABC_TM2"/>
    <property type="match status" value="1"/>
</dbReference>
<accession>A0A0B4XED8</accession>
<dbReference type="InterPro" id="IPR047817">
    <property type="entry name" value="ABC2_TM_bact-type"/>
</dbReference>
<keyword evidence="5 8" id="KW-0812">Transmembrane</keyword>
<feature type="domain" description="ABC transmembrane type-2" evidence="9">
    <location>
        <begin position="134"/>
        <end position="368"/>
    </location>
</feature>
<evidence type="ECO:0000256" key="6">
    <source>
        <dbReference type="ARBA" id="ARBA00022989"/>
    </source>
</evidence>
<dbReference type="KEGG" id="rga:RGR602_PC01104"/>
<evidence type="ECO:0000313" key="10">
    <source>
        <dbReference type="EMBL" id="AJD45135.1"/>
    </source>
</evidence>
<feature type="transmembrane region" description="Helical" evidence="8">
    <location>
        <begin position="255"/>
        <end position="279"/>
    </location>
</feature>
<evidence type="ECO:0000313" key="11">
    <source>
        <dbReference type="Proteomes" id="UP000031368"/>
    </source>
</evidence>
<keyword evidence="6 8" id="KW-1133">Transmembrane helix</keyword>
<dbReference type="Gene3D" id="3.40.1710.10">
    <property type="entry name" value="abc type-2 transporter like domain"/>
    <property type="match status" value="1"/>
</dbReference>
<evidence type="ECO:0000256" key="5">
    <source>
        <dbReference type="ARBA" id="ARBA00022692"/>
    </source>
</evidence>
<dbReference type="RefSeq" id="WP_040115412.1">
    <property type="nucleotide sequence ID" value="NZ_CP006880.1"/>
</dbReference>
<dbReference type="HOGENOM" id="CLU_039483_8_3_5"/>
<feature type="transmembrane region" description="Helical" evidence="8">
    <location>
        <begin position="347"/>
        <end position="365"/>
    </location>
</feature>
<sequence length="370" mass="40981">MWWTRLKALIVKELLAVLRDPRGRTILIGPPIVQLLVFSYAATLEVRNVDVMLLSRDSGYWGQELVRRIEGSPTFRKVIIAGTPASVRDAIDRQTVTAAIEIGADFSRRIEAGEPADLQVILDGRRSNASQIVSGYLMQIVATLSAETPAGVRGAVRSVTTVPRNWFNPNLIFQWFMVPNLIASIALLIGLIVTALSIARERELGTFDQLMVSPLRTHEILIGKLVPPMIIGLFHMTVYILAAIFIFGVPLRGSLLLLYGSSLFYLASVAGLGLFISALSMTQQQAILGAFLFMVPAMLLSGFATPIENMPDWLQPVTLINPLRYFLVIVKGIFLKDIPVMEVWHQTWPLCVIAAGTLSAASWLFRRRLE</sequence>
<evidence type="ECO:0000256" key="3">
    <source>
        <dbReference type="ARBA" id="ARBA00022448"/>
    </source>
</evidence>
<dbReference type="GO" id="GO:0005886">
    <property type="term" value="C:plasma membrane"/>
    <property type="evidence" value="ECO:0007669"/>
    <property type="project" value="UniProtKB-SubCell"/>
</dbReference>
<dbReference type="PANTHER" id="PTHR30294">
    <property type="entry name" value="MEMBRANE COMPONENT OF ABC TRANSPORTER YHHJ-RELATED"/>
    <property type="match status" value="1"/>
</dbReference>
<dbReference type="InterPro" id="IPR051449">
    <property type="entry name" value="ABC-2_transporter_component"/>
</dbReference>
<evidence type="ECO:0000256" key="7">
    <source>
        <dbReference type="ARBA" id="ARBA00023136"/>
    </source>
</evidence>
<keyword evidence="7 8" id="KW-0472">Membrane</keyword>